<dbReference type="Pfam" id="PF10656">
    <property type="entry name" value="DUF2483"/>
    <property type="match status" value="1"/>
</dbReference>
<dbReference type="InterPro" id="IPR018918">
    <property type="entry name" value="DUF2483"/>
</dbReference>
<reference evidence="1 2" key="1">
    <citation type="journal article" date="2016" name="Front. Microbiol.">
        <title>Comprehensive Phylogenetic Analysis of Bovine Non-aureus Staphylococci Species Based on Whole-Genome Sequencing.</title>
        <authorList>
            <person name="Naushad S."/>
            <person name="Barkema H.W."/>
            <person name="Luby C."/>
            <person name="Condas L.A."/>
            <person name="Nobrega D.B."/>
            <person name="Carson D.A."/>
            <person name="De Buck J."/>
        </authorList>
    </citation>
    <scope>NUCLEOTIDE SEQUENCE [LARGE SCALE GENOMIC DNA]</scope>
    <source>
        <strain evidence="1 2">SNUC 1363</strain>
    </source>
</reference>
<proteinExistence type="predicted"/>
<evidence type="ECO:0008006" key="3">
    <source>
        <dbReference type="Google" id="ProtNLM"/>
    </source>
</evidence>
<name>A0ABX5I7H8_STACR</name>
<dbReference type="Proteomes" id="UP000242008">
    <property type="component" value="Unassembled WGS sequence"/>
</dbReference>
<keyword evidence="2" id="KW-1185">Reference proteome</keyword>
<evidence type="ECO:0000313" key="2">
    <source>
        <dbReference type="Proteomes" id="UP000242008"/>
    </source>
</evidence>
<gene>
    <name evidence="1" type="ORF">BU676_12075</name>
</gene>
<protein>
    <recommendedName>
        <fullName evidence="3">DUF2483 domain-containing protein</fullName>
    </recommendedName>
</protein>
<accession>A0ABX5I7H8</accession>
<comment type="caution">
    <text evidence="1">The sequence shown here is derived from an EMBL/GenBank/DDBJ whole genome shotgun (WGS) entry which is preliminary data.</text>
</comment>
<dbReference type="RefSeq" id="WP_107372949.1">
    <property type="nucleotide sequence ID" value="NZ_PZAO01000055.1"/>
</dbReference>
<evidence type="ECO:0000313" key="1">
    <source>
        <dbReference type="EMBL" id="PTG67221.1"/>
    </source>
</evidence>
<sequence>MNKVVTYFYKHKDLDIYVTNRPTDANPNIKYSTDKRDARKFDGMENVLIDTATHDVYKHTLKLMKLKGWNYEQI</sequence>
<organism evidence="1 2">
    <name type="scientific">Staphylococcus chromogenes</name>
    <name type="common">Staphylococcus hyicus subsp. chromogenes</name>
    <dbReference type="NCBI Taxonomy" id="46126"/>
    <lineage>
        <taxon>Bacteria</taxon>
        <taxon>Bacillati</taxon>
        <taxon>Bacillota</taxon>
        <taxon>Bacilli</taxon>
        <taxon>Bacillales</taxon>
        <taxon>Staphylococcaceae</taxon>
        <taxon>Staphylococcus</taxon>
    </lineage>
</organism>
<dbReference type="EMBL" id="PZAO01000055">
    <property type="protein sequence ID" value="PTG67221.1"/>
    <property type="molecule type" value="Genomic_DNA"/>
</dbReference>